<dbReference type="EMBL" id="AP011803">
    <property type="protein sequence ID" value="BAL59587.1"/>
    <property type="molecule type" value="Genomic_DNA"/>
</dbReference>
<keyword evidence="2 5" id="KW-0808">Transferase</keyword>
<dbReference type="PROSITE" id="PS01313">
    <property type="entry name" value="LIPB"/>
    <property type="match status" value="1"/>
</dbReference>
<dbReference type="InterPro" id="IPR000544">
    <property type="entry name" value="Octanoyltransferase"/>
</dbReference>
<dbReference type="GO" id="GO:0033819">
    <property type="term" value="F:lipoyl(octanoyl) transferase activity"/>
    <property type="evidence" value="ECO:0007669"/>
    <property type="project" value="UniProtKB-EC"/>
</dbReference>
<dbReference type="InterPro" id="IPR045864">
    <property type="entry name" value="aa-tRNA-synth_II/BPL/LPL"/>
</dbReference>
<reference evidence="11" key="2">
    <citation type="journal article" date="2012" name="PLoS ONE">
        <title>A Deeply Branching Thermophilic Bacterium with an Ancient Acetyl-CoA Pathway Dominates a Subsurface Ecosystem.</title>
        <authorList>
            <person name="Takami H."/>
            <person name="Noguchi H."/>
            <person name="Takaki Y."/>
            <person name="Uchiyama I."/>
            <person name="Toyoda A."/>
            <person name="Nishi S."/>
            <person name="Chee G.-J."/>
            <person name="Arai W."/>
            <person name="Nunoura T."/>
            <person name="Itoh T."/>
            <person name="Hattori M."/>
            <person name="Takai K."/>
        </authorList>
    </citation>
    <scope>NUCLEOTIDE SEQUENCE</scope>
</reference>
<reference evidence="11" key="1">
    <citation type="journal article" date="2005" name="Environ. Microbiol.">
        <title>Genetic and functional properties of uncultivated thermophilic crenarchaeotes from a subsurface gold mine as revealed by analysis of genome fragments.</title>
        <authorList>
            <person name="Nunoura T."/>
            <person name="Hirayama H."/>
            <person name="Takami H."/>
            <person name="Oida H."/>
            <person name="Nishi S."/>
            <person name="Shimamura S."/>
            <person name="Suzuki Y."/>
            <person name="Inagaki F."/>
            <person name="Takai K."/>
            <person name="Nealson K.H."/>
            <person name="Horikoshi K."/>
        </authorList>
    </citation>
    <scope>NUCLEOTIDE SEQUENCE</scope>
</reference>
<keyword evidence="3 5" id="KW-0012">Acyltransferase</keyword>
<comment type="similarity">
    <text evidence="5 6">Belongs to the LipB family.</text>
</comment>
<feature type="binding site" evidence="5 8">
    <location>
        <begin position="145"/>
        <end position="147"/>
    </location>
    <ligand>
        <name>substrate</name>
    </ligand>
</feature>
<evidence type="ECO:0000256" key="6">
    <source>
        <dbReference type="PIRNR" id="PIRNR016262"/>
    </source>
</evidence>
<sequence length="214" mass="24077">MILDLGLRDYKEVWRLQQELVAQRHAGQIPDTLLLVEHPPVFTVGRAVGDIPKEIGGIACVAVERGGDITFHGPGQLVGYPIVDLRERGRDVHRFLRDLEGVLIHTLQDFALEARRRPGLTGVWVGEKKIASLGIAVRRWVSYHGFALNVSVDLRYFRMIRPCGLDGTVMTSMSELLDREISVAEVKPHLLTHWTAVFCREDHALNVAPITLEY</sequence>
<dbReference type="UniPathway" id="UPA00538">
    <property type="reaction ID" value="UER00592"/>
</dbReference>
<protein>
    <recommendedName>
        <fullName evidence="5 6">Octanoyltransferase</fullName>
        <ecNumber evidence="5 6">2.3.1.181</ecNumber>
    </recommendedName>
    <alternativeName>
        <fullName evidence="5">Lipoate-protein ligase B</fullName>
    </alternativeName>
    <alternativeName>
        <fullName evidence="5">Lipoyl/octanoyl transferase</fullName>
    </alternativeName>
    <alternativeName>
        <fullName evidence="5">Octanoyl-[acyl-carrier-protein]-protein N-octanoyltransferase</fullName>
    </alternativeName>
</protein>
<dbReference type="PIRSF" id="PIRSF016262">
    <property type="entry name" value="LPLase"/>
    <property type="match status" value="1"/>
</dbReference>
<dbReference type="PROSITE" id="PS51733">
    <property type="entry name" value="BPL_LPL_CATALYTIC"/>
    <property type="match status" value="1"/>
</dbReference>
<comment type="miscellaneous">
    <text evidence="5">In the reaction, the free carboxyl group of octanoic acid is attached via an amide linkage to the epsilon-amino group of a specific lysine residue of lipoyl domains of lipoate-dependent enzymes.</text>
</comment>
<feature type="site" description="Lowers pKa of active site Cys" evidence="5 9">
    <location>
        <position position="129"/>
    </location>
</feature>
<evidence type="ECO:0000313" key="11">
    <source>
        <dbReference type="EMBL" id="BAL59587.1"/>
    </source>
</evidence>
<name>H5SVF8_ACEAU</name>
<keyword evidence="5" id="KW-0963">Cytoplasm</keyword>
<keyword evidence="11" id="KW-0436">Ligase</keyword>
<feature type="binding site" evidence="5 8">
    <location>
        <begin position="65"/>
        <end position="72"/>
    </location>
    <ligand>
        <name>substrate</name>
    </ligand>
</feature>
<comment type="function">
    <text evidence="4 5 6">Catalyzes the transfer of endogenously produced octanoic acid from octanoyl-acyl-carrier-protein onto the lipoyl domains of lipoate-dependent enzymes. Lipoyl-ACP can also act as a substrate although octanoyl-ACP is likely to be the physiological substrate.</text>
</comment>
<proteinExistence type="inferred from homology"/>
<dbReference type="Pfam" id="PF21948">
    <property type="entry name" value="LplA-B_cat"/>
    <property type="match status" value="1"/>
</dbReference>
<evidence type="ECO:0000256" key="8">
    <source>
        <dbReference type="PIRSR" id="PIRSR016262-2"/>
    </source>
</evidence>
<evidence type="ECO:0000259" key="10">
    <source>
        <dbReference type="PROSITE" id="PS51733"/>
    </source>
</evidence>
<dbReference type="GO" id="GO:0005737">
    <property type="term" value="C:cytoplasm"/>
    <property type="evidence" value="ECO:0007669"/>
    <property type="project" value="UniProtKB-SubCell"/>
</dbReference>
<evidence type="ECO:0000256" key="1">
    <source>
        <dbReference type="ARBA" id="ARBA00004821"/>
    </source>
</evidence>
<feature type="binding site" evidence="5 8">
    <location>
        <begin position="132"/>
        <end position="134"/>
    </location>
    <ligand>
        <name>substrate</name>
    </ligand>
</feature>
<gene>
    <name evidence="5" type="primary">lipB</name>
    <name evidence="11" type="ORF">HGMM_OP4C223</name>
</gene>
<dbReference type="Gene3D" id="3.30.930.10">
    <property type="entry name" value="Bira Bifunctional Protein, Domain 2"/>
    <property type="match status" value="1"/>
</dbReference>
<organism evidence="11">
    <name type="scientific">Acetithermum autotrophicum</name>
    <dbReference type="NCBI Taxonomy" id="1446466"/>
    <lineage>
        <taxon>Bacteria</taxon>
        <taxon>Candidatus Bipolaricaulota</taxon>
        <taxon>Candidatus Acetithermum</taxon>
    </lineage>
</organism>
<dbReference type="EC" id="2.3.1.181" evidence="5 6"/>
<evidence type="ECO:0000256" key="7">
    <source>
        <dbReference type="PIRSR" id="PIRSR016262-1"/>
    </source>
</evidence>
<evidence type="ECO:0000256" key="9">
    <source>
        <dbReference type="PIRSR" id="PIRSR016262-3"/>
    </source>
</evidence>
<feature type="active site" description="Acyl-thioester intermediate" evidence="5 7">
    <location>
        <position position="163"/>
    </location>
</feature>
<dbReference type="CDD" id="cd16444">
    <property type="entry name" value="LipB"/>
    <property type="match status" value="1"/>
</dbReference>
<comment type="pathway">
    <text evidence="1 5 6">Protein modification; protein lipoylation via endogenous pathway; protein N(6)-(lipoyl)lysine from octanoyl-[acyl-carrier-protein]: step 1/2.</text>
</comment>
<dbReference type="GO" id="GO:0009249">
    <property type="term" value="P:protein lipoylation"/>
    <property type="evidence" value="ECO:0007669"/>
    <property type="project" value="InterPro"/>
</dbReference>
<accession>H5SVF8</accession>
<dbReference type="PANTHER" id="PTHR10993:SF7">
    <property type="entry name" value="LIPOYLTRANSFERASE 2, MITOCHONDRIAL-RELATED"/>
    <property type="match status" value="1"/>
</dbReference>
<dbReference type="SUPFAM" id="SSF55681">
    <property type="entry name" value="Class II aaRS and biotin synthetases"/>
    <property type="match status" value="1"/>
</dbReference>
<comment type="catalytic activity">
    <reaction evidence="5 6">
        <text>octanoyl-[ACP] + L-lysyl-[protein] = N(6)-octanoyl-L-lysyl-[protein] + holo-[ACP] + H(+)</text>
        <dbReference type="Rhea" id="RHEA:17665"/>
        <dbReference type="Rhea" id="RHEA-COMP:9636"/>
        <dbReference type="Rhea" id="RHEA-COMP:9685"/>
        <dbReference type="Rhea" id="RHEA-COMP:9752"/>
        <dbReference type="Rhea" id="RHEA-COMP:9928"/>
        <dbReference type="ChEBI" id="CHEBI:15378"/>
        <dbReference type="ChEBI" id="CHEBI:29969"/>
        <dbReference type="ChEBI" id="CHEBI:64479"/>
        <dbReference type="ChEBI" id="CHEBI:78463"/>
        <dbReference type="ChEBI" id="CHEBI:78809"/>
        <dbReference type="EC" id="2.3.1.181"/>
    </reaction>
</comment>
<dbReference type="NCBIfam" id="NF010925">
    <property type="entry name" value="PRK14345.1"/>
    <property type="match status" value="1"/>
</dbReference>
<evidence type="ECO:0000256" key="4">
    <source>
        <dbReference type="ARBA" id="ARBA00024732"/>
    </source>
</evidence>
<dbReference type="AlphaFoldDB" id="H5SVF8"/>
<dbReference type="InterPro" id="IPR004143">
    <property type="entry name" value="BPL_LPL_catalytic"/>
</dbReference>
<dbReference type="PANTHER" id="PTHR10993">
    <property type="entry name" value="OCTANOYLTRANSFERASE"/>
    <property type="match status" value="1"/>
</dbReference>
<evidence type="ECO:0000256" key="3">
    <source>
        <dbReference type="ARBA" id="ARBA00023315"/>
    </source>
</evidence>
<comment type="subcellular location">
    <subcellularLocation>
        <location evidence="5">Cytoplasm</location>
    </subcellularLocation>
</comment>
<dbReference type="NCBIfam" id="TIGR00214">
    <property type="entry name" value="lipB"/>
    <property type="match status" value="1"/>
</dbReference>
<evidence type="ECO:0000256" key="5">
    <source>
        <dbReference type="HAMAP-Rule" id="MF_00013"/>
    </source>
</evidence>
<dbReference type="GO" id="GO:0016874">
    <property type="term" value="F:ligase activity"/>
    <property type="evidence" value="ECO:0007669"/>
    <property type="project" value="UniProtKB-KW"/>
</dbReference>
<feature type="domain" description="BPL/LPL catalytic" evidence="10">
    <location>
        <begin position="27"/>
        <end position="202"/>
    </location>
</feature>
<dbReference type="HAMAP" id="MF_00013">
    <property type="entry name" value="LipB"/>
    <property type="match status" value="1"/>
</dbReference>
<dbReference type="InterPro" id="IPR020605">
    <property type="entry name" value="Octanoyltransferase_CS"/>
</dbReference>
<evidence type="ECO:0000256" key="2">
    <source>
        <dbReference type="ARBA" id="ARBA00022679"/>
    </source>
</evidence>